<reference evidence="2 3" key="1">
    <citation type="submission" date="2016-03" db="EMBL/GenBank/DDBJ databases">
        <title>Whole genome sequencing of Grifola frondosa 9006-11.</title>
        <authorList>
            <person name="Min B."/>
            <person name="Park H."/>
            <person name="Kim J.-G."/>
            <person name="Cho H."/>
            <person name="Oh Y.-L."/>
            <person name="Kong W.-S."/>
            <person name="Choi I.-G."/>
        </authorList>
    </citation>
    <scope>NUCLEOTIDE SEQUENCE [LARGE SCALE GENOMIC DNA]</scope>
    <source>
        <strain evidence="2 3">9006-11</strain>
    </source>
</reference>
<dbReference type="OrthoDB" id="276546at2759"/>
<dbReference type="InterPro" id="IPR013785">
    <property type="entry name" value="Aldolase_TIM"/>
</dbReference>
<dbReference type="PANTHER" id="PTHR22893:SF91">
    <property type="entry name" value="NADPH DEHYDROGENASE 2-RELATED"/>
    <property type="match status" value="1"/>
</dbReference>
<dbReference type="Pfam" id="PF00724">
    <property type="entry name" value="Oxidored_FMN"/>
    <property type="match status" value="1"/>
</dbReference>
<proteinExistence type="predicted"/>
<dbReference type="Gene3D" id="3.20.20.70">
    <property type="entry name" value="Aldolase class I"/>
    <property type="match status" value="1"/>
</dbReference>
<dbReference type="CDD" id="cd02933">
    <property type="entry name" value="OYE_like_FMN"/>
    <property type="match status" value="1"/>
</dbReference>
<dbReference type="AlphaFoldDB" id="A0A1C7M6W7"/>
<comment type="caution">
    <text evidence="2">The sequence shown here is derived from an EMBL/GenBank/DDBJ whole genome shotgun (WGS) entry which is preliminary data.</text>
</comment>
<organism evidence="2 3">
    <name type="scientific">Grifola frondosa</name>
    <name type="common">Maitake</name>
    <name type="synonym">Polyporus frondosus</name>
    <dbReference type="NCBI Taxonomy" id="5627"/>
    <lineage>
        <taxon>Eukaryota</taxon>
        <taxon>Fungi</taxon>
        <taxon>Dikarya</taxon>
        <taxon>Basidiomycota</taxon>
        <taxon>Agaricomycotina</taxon>
        <taxon>Agaricomycetes</taxon>
        <taxon>Polyporales</taxon>
        <taxon>Grifolaceae</taxon>
        <taxon>Grifola</taxon>
    </lineage>
</organism>
<dbReference type="InterPro" id="IPR001155">
    <property type="entry name" value="OxRdtase_FMN_N"/>
</dbReference>
<gene>
    <name evidence="2" type="primary">easA</name>
    <name evidence="2" type="ORF">A0H81_09045</name>
</gene>
<protein>
    <submittedName>
        <fullName evidence="2">Putative inactive dehydrogenase EasA</fullName>
    </submittedName>
</protein>
<dbReference type="EMBL" id="LUGG01000013">
    <property type="protein sequence ID" value="OBZ70774.1"/>
    <property type="molecule type" value="Genomic_DNA"/>
</dbReference>
<dbReference type="GO" id="GO:0010181">
    <property type="term" value="F:FMN binding"/>
    <property type="evidence" value="ECO:0007669"/>
    <property type="project" value="InterPro"/>
</dbReference>
<dbReference type="PANTHER" id="PTHR22893">
    <property type="entry name" value="NADH OXIDOREDUCTASE-RELATED"/>
    <property type="match status" value="1"/>
</dbReference>
<accession>A0A1C7M6W7</accession>
<keyword evidence="3" id="KW-1185">Reference proteome</keyword>
<evidence type="ECO:0000259" key="1">
    <source>
        <dbReference type="Pfam" id="PF00724"/>
    </source>
</evidence>
<dbReference type="OMA" id="YLQLMAF"/>
<dbReference type="STRING" id="5627.A0A1C7M6W7"/>
<dbReference type="InterPro" id="IPR045247">
    <property type="entry name" value="Oye-like"/>
</dbReference>
<dbReference type="SUPFAM" id="SSF51395">
    <property type="entry name" value="FMN-linked oxidoreductases"/>
    <property type="match status" value="1"/>
</dbReference>
<evidence type="ECO:0000313" key="3">
    <source>
        <dbReference type="Proteomes" id="UP000092993"/>
    </source>
</evidence>
<feature type="domain" description="NADH:flavin oxidoreductase/NADH oxidase N-terminal" evidence="1">
    <location>
        <begin position="49"/>
        <end position="340"/>
    </location>
</feature>
<sequence length="363" mass="39813">MTRVACTGGMNPAYSDSFPSYSTPYVSAKSLSAIASCLHPSRDNAQIQRTVPGSLLISEGPFIAAQAGGMPHVPGIWNDEQVAAWRRVTDAVHAKGSFIFMQLWAVGRAATVSQLKKEDPNFPYVGPSDIKLSGRSETPRPLTVTEIKEYVQLYATAASNAVHRAGFDGVEFHGANGYLVDQFLQDVSNNRTDEYGGSVENRCRFALEALEAISKAVGQSRTAVRLSPWGEFQDMRMADATIFSTYTHFITRLSELYPNLAYVHVIEPDAQGSAGRSPRKGESNEFIRKIWAPRPIISAGGYSRESALKVAEETGQLIAFGRAYIPNPDLPLRLRKNLPLTATDRSVFYGCKGVMNRGDLERI</sequence>
<dbReference type="GO" id="GO:0016491">
    <property type="term" value="F:oxidoreductase activity"/>
    <property type="evidence" value="ECO:0007669"/>
    <property type="project" value="InterPro"/>
</dbReference>
<evidence type="ECO:0000313" key="2">
    <source>
        <dbReference type="EMBL" id="OBZ70774.1"/>
    </source>
</evidence>
<name>A0A1C7M6W7_GRIFR</name>
<dbReference type="Proteomes" id="UP000092993">
    <property type="component" value="Unassembled WGS sequence"/>
</dbReference>